<feature type="transmembrane region" description="Helical" evidence="8">
    <location>
        <begin position="17"/>
        <end position="36"/>
    </location>
</feature>
<dbReference type="CDD" id="cd17503">
    <property type="entry name" value="MFS_LmrB_MDR_like"/>
    <property type="match status" value="1"/>
</dbReference>
<evidence type="ECO:0000256" key="7">
    <source>
        <dbReference type="ARBA" id="ARBA00023136"/>
    </source>
</evidence>
<dbReference type="Gene3D" id="1.20.1720.10">
    <property type="entry name" value="Multidrug resistance protein D"/>
    <property type="match status" value="1"/>
</dbReference>
<dbReference type="Pfam" id="PF07690">
    <property type="entry name" value="MFS_1"/>
    <property type="match status" value="1"/>
</dbReference>
<evidence type="ECO:0000256" key="3">
    <source>
        <dbReference type="ARBA" id="ARBA00022448"/>
    </source>
</evidence>
<feature type="transmembrane region" description="Helical" evidence="8">
    <location>
        <begin position="310"/>
        <end position="332"/>
    </location>
</feature>
<keyword evidence="11" id="KW-1185">Reference proteome</keyword>
<dbReference type="AlphaFoldDB" id="A0A4P2VJI8"/>
<feature type="transmembrane region" description="Helical" evidence="8">
    <location>
        <begin position="484"/>
        <end position="506"/>
    </location>
</feature>
<keyword evidence="5 8" id="KW-0812">Transmembrane</keyword>
<dbReference type="GO" id="GO:0022857">
    <property type="term" value="F:transmembrane transporter activity"/>
    <property type="evidence" value="ECO:0007669"/>
    <property type="project" value="InterPro"/>
</dbReference>
<evidence type="ECO:0000256" key="6">
    <source>
        <dbReference type="ARBA" id="ARBA00022989"/>
    </source>
</evidence>
<keyword evidence="3" id="KW-0813">Transport</keyword>
<name>A0A4P2VJI8_FLUSA</name>
<comment type="subcellular location">
    <subcellularLocation>
        <location evidence="1">Cell membrane</location>
        <topology evidence="1">Multi-pass membrane protein</topology>
    </subcellularLocation>
</comment>
<evidence type="ECO:0000256" key="1">
    <source>
        <dbReference type="ARBA" id="ARBA00004651"/>
    </source>
</evidence>
<dbReference type="NCBIfam" id="TIGR00711">
    <property type="entry name" value="efflux_EmrB"/>
    <property type="match status" value="1"/>
</dbReference>
<dbReference type="OrthoDB" id="5287838at2"/>
<feature type="transmembrane region" description="Helical" evidence="8">
    <location>
        <begin position="85"/>
        <end position="104"/>
    </location>
</feature>
<feature type="transmembrane region" description="Helical" evidence="8">
    <location>
        <begin position="172"/>
        <end position="193"/>
    </location>
</feature>
<feature type="transmembrane region" description="Helical" evidence="8">
    <location>
        <begin position="274"/>
        <end position="298"/>
    </location>
</feature>
<dbReference type="EMBL" id="AP019368">
    <property type="protein sequence ID" value="BBH52871.1"/>
    <property type="molecule type" value="Genomic_DNA"/>
</dbReference>
<evidence type="ECO:0000313" key="11">
    <source>
        <dbReference type="Proteomes" id="UP000291236"/>
    </source>
</evidence>
<evidence type="ECO:0000256" key="8">
    <source>
        <dbReference type="SAM" id="Phobius"/>
    </source>
</evidence>
<dbReference type="SUPFAM" id="SSF103473">
    <property type="entry name" value="MFS general substrate transporter"/>
    <property type="match status" value="1"/>
</dbReference>
<dbReference type="Gene3D" id="1.20.1250.20">
    <property type="entry name" value="MFS general substrate transporter like domains"/>
    <property type="match status" value="1"/>
</dbReference>
<gene>
    <name evidence="10" type="ORF">JCM31447_13140</name>
</gene>
<feature type="transmembrane region" description="Helical" evidence="8">
    <location>
        <begin position="236"/>
        <end position="254"/>
    </location>
</feature>
<evidence type="ECO:0000256" key="5">
    <source>
        <dbReference type="ARBA" id="ARBA00022692"/>
    </source>
</evidence>
<keyword evidence="7 8" id="KW-0472">Membrane</keyword>
<dbReference type="InterPro" id="IPR020846">
    <property type="entry name" value="MFS_dom"/>
</dbReference>
<dbReference type="InterPro" id="IPR011701">
    <property type="entry name" value="MFS"/>
</dbReference>
<protein>
    <submittedName>
        <fullName evidence="10">MFS transporter</fullName>
    </submittedName>
</protein>
<feature type="transmembrane region" description="Helical" evidence="8">
    <location>
        <begin position="56"/>
        <end position="76"/>
    </location>
</feature>
<feature type="transmembrane region" description="Helical" evidence="8">
    <location>
        <begin position="205"/>
        <end position="224"/>
    </location>
</feature>
<feature type="transmembrane region" description="Helical" evidence="8">
    <location>
        <begin position="339"/>
        <end position="356"/>
    </location>
</feature>
<feature type="transmembrane region" description="Helical" evidence="8">
    <location>
        <begin position="110"/>
        <end position="133"/>
    </location>
</feature>
<dbReference type="PANTHER" id="PTHR42718:SF9">
    <property type="entry name" value="MAJOR FACILITATOR SUPERFAMILY MULTIDRUG TRANSPORTER MFSC"/>
    <property type="match status" value="1"/>
</dbReference>
<evidence type="ECO:0000313" key="10">
    <source>
        <dbReference type="EMBL" id="BBH52871.1"/>
    </source>
</evidence>
<organism evidence="10 11">
    <name type="scientific">Fluviispira sanaruensis</name>
    <dbReference type="NCBI Taxonomy" id="2493639"/>
    <lineage>
        <taxon>Bacteria</taxon>
        <taxon>Pseudomonadati</taxon>
        <taxon>Bdellovibrionota</taxon>
        <taxon>Oligoflexia</taxon>
        <taxon>Silvanigrellales</taxon>
        <taxon>Silvanigrellaceae</taxon>
        <taxon>Fluviispira</taxon>
    </lineage>
</organism>
<reference evidence="10 11" key="1">
    <citation type="submission" date="2018-12" db="EMBL/GenBank/DDBJ databases">
        <title>Rubrispira sanarue gen. nov., sp., nov., a member of the order Silvanigrellales, isolated from a brackish lake in Hamamatsu Japan.</title>
        <authorList>
            <person name="Maejima Y."/>
            <person name="Iino T."/>
            <person name="Muraguchi Y."/>
            <person name="Fukuda K."/>
            <person name="Nojiri H."/>
            <person name="Ohkuma M."/>
            <person name="Moriuchi R."/>
            <person name="Dohra H."/>
            <person name="Kimbara K."/>
            <person name="Shintani M."/>
        </authorList>
    </citation>
    <scope>NUCLEOTIDE SEQUENCE [LARGE SCALE GENOMIC DNA]</scope>
    <source>
        <strain evidence="10 11">RF1110005</strain>
    </source>
</reference>
<sequence>MASFHTETKSVVQGSKLLITIAAMIASLMAVLDISIVNVALNDIRASFGVQMDQVAWISTGYMMANVVVIPMTGFFQNRFGLKNYFLFSIALFIIASVLCAMSWNLSSLVIFRILQGAGGGAIIPTASTILISRYPREEQGMAQAFIGLGAITGPLLGPTVGGYLIDYSSWHLIFLINLPIGVLALMLAAASIKIENFIPSKEKIDKYGFLLLLIGLASLQFILEEGNRDDWFESRIIIFFSIVSLTCLVTLVVQQLEAKKPMINFRVFLEWNYLISTLINFMLGTILFGVSFLFSLYCANVMQYTPLNIGLLFLKGTFIQILIMPIIGKIVRFIDNRYLIAVGVVIVTISLWMNGNLNQSSSEFDLISILFLRAIGMSCLFIPLSLIAIMRIKTQELGNAVGLFNLTRELGGSIGIAWMSTLLVNHIKEFDFLLKVKVNIGNDIAENQLLLMQKMLVGKVLDSKQAAFQLLQNRVSLQSTIEAFNAGFLLLAFVFSTSLFMIFLIKNQRKVILSEKKEDEPLRNRAV</sequence>
<feature type="transmembrane region" description="Helical" evidence="8">
    <location>
        <begin position="411"/>
        <end position="428"/>
    </location>
</feature>
<evidence type="ECO:0000259" key="9">
    <source>
        <dbReference type="PROSITE" id="PS50850"/>
    </source>
</evidence>
<dbReference type="InterPro" id="IPR036259">
    <property type="entry name" value="MFS_trans_sf"/>
</dbReference>
<dbReference type="Proteomes" id="UP000291236">
    <property type="component" value="Chromosome"/>
</dbReference>
<dbReference type="RefSeq" id="WP_130607718.1">
    <property type="nucleotide sequence ID" value="NZ_AP019368.1"/>
</dbReference>
<dbReference type="PANTHER" id="PTHR42718">
    <property type="entry name" value="MAJOR FACILITATOR SUPERFAMILY MULTIDRUG TRANSPORTER MFSC"/>
    <property type="match status" value="1"/>
</dbReference>
<feature type="domain" description="Major facilitator superfamily (MFS) profile" evidence="9">
    <location>
        <begin position="19"/>
        <end position="511"/>
    </location>
</feature>
<keyword evidence="4" id="KW-1003">Cell membrane</keyword>
<proteinExistence type="inferred from homology"/>
<dbReference type="GO" id="GO:0005886">
    <property type="term" value="C:plasma membrane"/>
    <property type="evidence" value="ECO:0007669"/>
    <property type="project" value="UniProtKB-SubCell"/>
</dbReference>
<dbReference type="KEGG" id="sbf:JCM31447_13140"/>
<evidence type="ECO:0000256" key="4">
    <source>
        <dbReference type="ARBA" id="ARBA00022475"/>
    </source>
</evidence>
<feature type="transmembrane region" description="Helical" evidence="8">
    <location>
        <begin position="368"/>
        <end position="390"/>
    </location>
</feature>
<evidence type="ECO:0000256" key="2">
    <source>
        <dbReference type="ARBA" id="ARBA00008537"/>
    </source>
</evidence>
<keyword evidence="6 8" id="KW-1133">Transmembrane helix</keyword>
<dbReference type="InterPro" id="IPR004638">
    <property type="entry name" value="EmrB-like"/>
</dbReference>
<dbReference type="PROSITE" id="PS50850">
    <property type="entry name" value="MFS"/>
    <property type="match status" value="1"/>
</dbReference>
<comment type="similarity">
    <text evidence="2">Belongs to the major facilitator superfamily. EmrB family.</text>
</comment>
<feature type="transmembrane region" description="Helical" evidence="8">
    <location>
        <begin position="145"/>
        <end position="166"/>
    </location>
</feature>
<accession>A0A4P2VJI8</accession>